<keyword evidence="3" id="KW-0813">Transport</keyword>
<comment type="subcellular location">
    <subcellularLocation>
        <location evidence="2">Mitochondrion intermembrane space</location>
    </subcellularLocation>
    <subcellularLocation>
        <location evidence="1">Peroxisome matrix</location>
    </subcellularLocation>
</comment>
<dbReference type="GO" id="GO:0005782">
    <property type="term" value="C:peroxisomal matrix"/>
    <property type="evidence" value="ECO:0007669"/>
    <property type="project" value="UniProtKB-SubCell"/>
</dbReference>
<dbReference type="SUPFAM" id="SSF56219">
    <property type="entry name" value="DNase I-like"/>
    <property type="match status" value="1"/>
</dbReference>
<keyword evidence="10" id="KW-0676">Redox-active center</keyword>
<dbReference type="GO" id="GO:0005758">
    <property type="term" value="C:mitochondrial intermembrane space"/>
    <property type="evidence" value="ECO:0007669"/>
    <property type="project" value="UniProtKB-SubCell"/>
</dbReference>
<dbReference type="Gene3D" id="1.10.287.2900">
    <property type="match status" value="1"/>
</dbReference>
<name>A0AAV9AKK4_ACOGR</name>
<evidence type="ECO:0000256" key="5">
    <source>
        <dbReference type="ARBA" id="ARBA00023002"/>
    </source>
</evidence>
<organism evidence="14 15">
    <name type="scientific">Acorus gramineus</name>
    <name type="common">Dwarf sweet flag</name>
    <dbReference type="NCBI Taxonomy" id="55184"/>
    <lineage>
        <taxon>Eukaryota</taxon>
        <taxon>Viridiplantae</taxon>
        <taxon>Streptophyta</taxon>
        <taxon>Embryophyta</taxon>
        <taxon>Tracheophyta</taxon>
        <taxon>Spermatophyta</taxon>
        <taxon>Magnoliopsida</taxon>
        <taxon>Liliopsida</taxon>
        <taxon>Acoraceae</taxon>
        <taxon>Acorus</taxon>
    </lineage>
</organism>
<evidence type="ECO:0000256" key="9">
    <source>
        <dbReference type="ARBA" id="ARBA00023157"/>
    </source>
</evidence>
<evidence type="ECO:0000256" key="1">
    <source>
        <dbReference type="ARBA" id="ARBA00004253"/>
    </source>
</evidence>
<gene>
    <name evidence="14" type="ORF">QJS04_geneDACA024909</name>
</gene>
<evidence type="ECO:0000256" key="10">
    <source>
        <dbReference type="ARBA" id="ARBA00023284"/>
    </source>
</evidence>
<dbReference type="GO" id="GO:0000175">
    <property type="term" value="F:3'-5'-RNA exonuclease activity"/>
    <property type="evidence" value="ECO:0007669"/>
    <property type="project" value="TreeGrafter"/>
</dbReference>
<keyword evidence="8" id="KW-0576">Peroxisome</keyword>
<feature type="region of interest" description="Disordered" evidence="12">
    <location>
        <begin position="388"/>
        <end position="433"/>
    </location>
</feature>
<dbReference type="Pfam" id="PF03372">
    <property type="entry name" value="Exo_endo_phos"/>
    <property type="match status" value="1"/>
</dbReference>
<feature type="region of interest" description="Disordered" evidence="12">
    <location>
        <begin position="453"/>
        <end position="476"/>
    </location>
</feature>
<reference evidence="14" key="1">
    <citation type="journal article" date="2023" name="Nat. Commun.">
        <title>Diploid and tetraploid genomes of Acorus and the evolution of monocots.</title>
        <authorList>
            <person name="Ma L."/>
            <person name="Liu K.W."/>
            <person name="Li Z."/>
            <person name="Hsiao Y.Y."/>
            <person name="Qi Y."/>
            <person name="Fu T."/>
            <person name="Tang G.D."/>
            <person name="Zhang D."/>
            <person name="Sun W.H."/>
            <person name="Liu D.K."/>
            <person name="Li Y."/>
            <person name="Chen G.Z."/>
            <person name="Liu X.D."/>
            <person name="Liao X.Y."/>
            <person name="Jiang Y.T."/>
            <person name="Yu X."/>
            <person name="Hao Y."/>
            <person name="Huang J."/>
            <person name="Zhao X.W."/>
            <person name="Ke S."/>
            <person name="Chen Y.Y."/>
            <person name="Wu W.L."/>
            <person name="Hsu J.L."/>
            <person name="Lin Y.F."/>
            <person name="Huang M.D."/>
            <person name="Li C.Y."/>
            <person name="Huang L."/>
            <person name="Wang Z.W."/>
            <person name="Zhao X."/>
            <person name="Zhong W.Y."/>
            <person name="Peng D.H."/>
            <person name="Ahmad S."/>
            <person name="Lan S."/>
            <person name="Zhang J.S."/>
            <person name="Tsai W.C."/>
            <person name="Van de Peer Y."/>
            <person name="Liu Z.J."/>
        </authorList>
    </citation>
    <scope>NUCLEOTIDE SEQUENCE</scope>
    <source>
        <strain evidence="14">SCP</strain>
    </source>
</reference>
<feature type="region of interest" description="Disordered" evidence="12">
    <location>
        <begin position="1"/>
        <end position="68"/>
    </location>
</feature>
<proteinExistence type="predicted"/>
<dbReference type="GO" id="GO:0015031">
    <property type="term" value="P:protein transport"/>
    <property type="evidence" value="ECO:0007669"/>
    <property type="project" value="UniProtKB-KW"/>
</dbReference>
<dbReference type="PANTHER" id="PTHR12121:SF85">
    <property type="entry name" value="CARBON CATABOLITE REPRESSOR PROTEIN 4 HOMOLOG 6"/>
    <property type="match status" value="1"/>
</dbReference>
<accession>A0AAV9AKK4</accession>
<evidence type="ECO:0000256" key="2">
    <source>
        <dbReference type="ARBA" id="ARBA00004569"/>
    </source>
</evidence>
<dbReference type="Gene3D" id="3.60.10.10">
    <property type="entry name" value="Endonuclease/exonuclease/phosphatase"/>
    <property type="match status" value="2"/>
</dbReference>
<sequence>MRFGPLSAARGRNPWRRGFSDRPPSAYHRPPWGGGVPRQQPPPAFCPAPEFRPHQRSRPPPRQRPDDHRYWAWAPSPPPPHCERFAVLSYNILADYLARDHQKMLYAHIPPHVLDWEWRKKRILLEFGLWSPDILCLQLMLSEKIDDLVFHGCQEVDKFKDIEESLKGHGYSGIWKMRTGAAQDGCAVFWRTNRSCQSTGANRVVVCNIHVLYNPKRGDIKLGQVRVLLDRAKSASRMWNNAPIIICGDFNCTPKSPLYNFIAEQKLNLSGLAKNQVSGQSSVRIYTPRPYYGYGLHRPQDSPDKSTNPLSVLNGPRTVELERGVSSMRVYDHQESQNGMDNVSPGLQEEMMSSFSDNHVSAQSVLGCPSQKTVERDNELNEIAVNAKNDGGQGFAPQIQDCPRDAPRDAYCEANGSQNEERENPELSRGTLNISDKSLADLSISKAGEIMTEGAGLNDQGDDGELAGSYSDEPCQPLEQSSIEIRTRNRQSESSVKSDVTSSELLCTSEDICDAEFLRQLHGNNEVLDLDETHQSTTYLAIHAVSSSFPDGSKGFSSSNQFVVREEEVSFEESVSNAGQFSPSNAPLFDVYSDPYAWTPMEIEVASGNAECKLFEHELGLKSSYTEVEDYAGTKDSFKEPQVTSYNSKFMGTVDYIWRSEGLQTVRVLDTLPKHIMRRTYGFPTWSDLPNPSRNARIHTDLHCTVTGEPSDSPISIITSLDLLLSNDLEATAYGEDENESIDARAQKALECPCIAELRNGPCGNQFSEAFVCFLKSTAEEKGSDCVNPFVALQMCIKANPNAFSKDILEGEGSGEEEEEREAKDYTISAPSWSRKPKSKL</sequence>
<keyword evidence="5" id="KW-0560">Oxidoreductase</keyword>
<evidence type="ECO:0000256" key="4">
    <source>
        <dbReference type="ARBA" id="ARBA00022927"/>
    </source>
</evidence>
<evidence type="ECO:0000313" key="15">
    <source>
        <dbReference type="Proteomes" id="UP001179952"/>
    </source>
</evidence>
<dbReference type="Proteomes" id="UP001179952">
    <property type="component" value="Unassembled WGS sequence"/>
</dbReference>
<evidence type="ECO:0000256" key="7">
    <source>
        <dbReference type="ARBA" id="ARBA00023128"/>
    </source>
</evidence>
<feature type="compositionally biased region" description="Basic and acidic residues" evidence="12">
    <location>
        <begin position="402"/>
        <end position="411"/>
    </location>
</feature>
<dbReference type="InterPro" id="IPR005135">
    <property type="entry name" value="Endo/exonuclease/phosphatase"/>
</dbReference>
<dbReference type="PANTHER" id="PTHR12121">
    <property type="entry name" value="CARBON CATABOLITE REPRESSOR PROTEIN 4"/>
    <property type="match status" value="1"/>
</dbReference>
<keyword evidence="7" id="KW-0496">Mitochondrion</keyword>
<evidence type="ECO:0000256" key="8">
    <source>
        <dbReference type="ARBA" id="ARBA00023140"/>
    </source>
</evidence>
<keyword evidence="15" id="KW-1185">Reference proteome</keyword>
<evidence type="ECO:0000256" key="6">
    <source>
        <dbReference type="ARBA" id="ARBA00023010"/>
    </source>
</evidence>
<dbReference type="InterPro" id="IPR036691">
    <property type="entry name" value="Endo/exonu/phosph_ase_sf"/>
</dbReference>
<evidence type="ECO:0000256" key="3">
    <source>
        <dbReference type="ARBA" id="ARBA00022448"/>
    </source>
</evidence>
<protein>
    <recommendedName>
        <fullName evidence="11">Mitochondrial intermembrane space import and assembly protein 40 homolog</fullName>
    </recommendedName>
</protein>
<keyword evidence="6" id="KW-0811">Translocation</keyword>
<dbReference type="GO" id="GO:0016491">
    <property type="term" value="F:oxidoreductase activity"/>
    <property type="evidence" value="ECO:0007669"/>
    <property type="project" value="UniProtKB-KW"/>
</dbReference>
<dbReference type="InterPro" id="IPR050410">
    <property type="entry name" value="CCR4/nocturin_mRNA_transcr"/>
</dbReference>
<dbReference type="FunFam" id="1.10.287.2900:FF:000003">
    <property type="entry name" value="mitochondrial intermembrane space import and assembly protein 40"/>
    <property type="match status" value="1"/>
</dbReference>
<dbReference type="EMBL" id="JAUJYN010000008">
    <property type="protein sequence ID" value="KAK1264587.1"/>
    <property type="molecule type" value="Genomic_DNA"/>
</dbReference>
<evidence type="ECO:0000313" key="14">
    <source>
        <dbReference type="EMBL" id="KAK1264587.1"/>
    </source>
</evidence>
<keyword evidence="9" id="KW-1015">Disulfide bond</keyword>
<comment type="caution">
    <text evidence="14">The sequence shown here is derived from an EMBL/GenBank/DDBJ whole genome shotgun (WGS) entry which is preliminary data.</text>
</comment>
<evidence type="ECO:0000256" key="11">
    <source>
        <dbReference type="ARBA" id="ARBA00067557"/>
    </source>
</evidence>
<feature type="region of interest" description="Disordered" evidence="12">
    <location>
        <begin position="807"/>
        <end position="841"/>
    </location>
</feature>
<dbReference type="AlphaFoldDB" id="A0AAV9AKK4"/>
<evidence type="ECO:0000259" key="13">
    <source>
        <dbReference type="Pfam" id="PF03372"/>
    </source>
</evidence>
<reference evidence="14" key="2">
    <citation type="submission" date="2023-06" db="EMBL/GenBank/DDBJ databases">
        <authorList>
            <person name="Ma L."/>
            <person name="Liu K.-W."/>
            <person name="Li Z."/>
            <person name="Hsiao Y.-Y."/>
            <person name="Qi Y."/>
            <person name="Fu T."/>
            <person name="Tang G."/>
            <person name="Zhang D."/>
            <person name="Sun W.-H."/>
            <person name="Liu D.-K."/>
            <person name="Li Y."/>
            <person name="Chen G.-Z."/>
            <person name="Liu X.-D."/>
            <person name="Liao X.-Y."/>
            <person name="Jiang Y.-T."/>
            <person name="Yu X."/>
            <person name="Hao Y."/>
            <person name="Huang J."/>
            <person name="Zhao X.-W."/>
            <person name="Ke S."/>
            <person name="Chen Y.-Y."/>
            <person name="Wu W.-L."/>
            <person name="Hsu J.-L."/>
            <person name="Lin Y.-F."/>
            <person name="Huang M.-D."/>
            <person name="Li C.-Y."/>
            <person name="Huang L."/>
            <person name="Wang Z.-W."/>
            <person name="Zhao X."/>
            <person name="Zhong W.-Y."/>
            <person name="Peng D.-H."/>
            <person name="Ahmad S."/>
            <person name="Lan S."/>
            <person name="Zhang J.-S."/>
            <person name="Tsai W.-C."/>
            <person name="Van De Peer Y."/>
            <person name="Liu Z.-J."/>
        </authorList>
    </citation>
    <scope>NUCLEOTIDE SEQUENCE</scope>
    <source>
        <strain evidence="14">SCP</strain>
        <tissue evidence="14">Leaves</tissue>
    </source>
</reference>
<keyword evidence="4" id="KW-0653">Protein transport</keyword>
<evidence type="ECO:0000256" key="12">
    <source>
        <dbReference type="SAM" id="MobiDB-lite"/>
    </source>
</evidence>
<feature type="domain" description="Endonuclease/exonuclease/phosphatase" evidence="13">
    <location>
        <begin position="90"/>
        <end position="290"/>
    </location>
</feature>